<dbReference type="Proteomes" id="UP000683360">
    <property type="component" value="Unassembled WGS sequence"/>
</dbReference>
<evidence type="ECO:0000259" key="3">
    <source>
        <dbReference type="PROSITE" id="PS50915"/>
    </source>
</evidence>
<organism evidence="4 5">
    <name type="scientific">Mytilus edulis</name>
    <name type="common">Blue mussel</name>
    <dbReference type="NCBI Taxonomy" id="6550"/>
    <lineage>
        <taxon>Eukaryota</taxon>
        <taxon>Metazoa</taxon>
        <taxon>Spiralia</taxon>
        <taxon>Lophotrochozoa</taxon>
        <taxon>Mollusca</taxon>
        <taxon>Bivalvia</taxon>
        <taxon>Autobranchia</taxon>
        <taxon>Pteriomorphia</taxon>
        <taxon>Mytilida</taxon>
        <taxon>Mytiloidea</taxon>
        <taxon>Mytilidae</taxon>
        <taxon>Mytilinae</taxon>
        <taxon>Mytilus</taxon>
    </lineage>
</organism>
<sequence length="150" mass="17014">MGVDEKKKPKITLYEHVNFKGRSKTFTEANDNLIDEGFNDYSSSVIVEGGVWVLYQHCNYTGNVCVVIEGDRTNLLNCRGDKGTKIHDFNDVVSSLKPLDYDNVDIIPYKGKMDIPFTAHFHKGEKDGQRLAHTSEHNTLVLLQISNRKL</sequence>
<evidence type="ECO:0000256" key="2">
    <source>
        <dbReference type="ARBA" id="ARBA00022737"/>
    </source>
</evidence>
<dbReference type="InterPro" id="IPR001064">
    <property type="entry name" value="Beta/gamma_crystallin"/>
</dbReference>
<accession>A0A8S3PZK0</accession>
<reference evidence="4" key="1">
    <citation type="submission" date="2021-03" db="EMBL/GenBank/DDBJ databases">
        <authorList>
            <person name="Bekaert M."/>
        </authorList>
    </citation>
    <scope>NUCLEOTIDE SEQUENCE</scope>
</reference>
<name>A0A8S3PZK0_MYTED</name>
<evidence type="ECO:0000313" key="5">
    <source>
        <dbReference type="Proteomes" id="UP000683360"/>
    </source>
</evidence>
<comment type="caution">
    <text evidence="4">The sequence shown here is derived from an EMBL/GenBank/DDBJ whole genome shotgun (WGS) entry which is preliminary data.</text>
</comment>
<protein>
    <recommendedName>
        <fullName evidence="3">Beta/gamma crystallin 'Greek key' domain-containing protein</fullName>
    </recommendedName>
</protein>
<dbReference type="InterPro" id="IPR011024">
    <property type="entry name" value="G_crystallin-like"/>
</dbReference>
<dbReference type="EMBL" id="CAJPWZ010000276">
    <property type="protein sequence ID" value="CAG2188882.1"/>
    <property type="molecule type" value="Genomic_DNA"/>
</dbReference>
<dbReference type="AlphaFoldDB" id="A0A8S3PZK0"/>
<evidence type="ECO:0000256" key="1">
    <source>
        <dbReference type="ARBA" id="ARBA00009646"/>
    </source>
</evidence>
<dbReference type="Gene3D" id="2.60.20.10">
    <property type="entry name" value="Crystallins"/>
    <property type="match status" value="1"/>
</dbReference>
<dbReference type="OrthoDB" id="8688215at2759"/>
<keyword evidence="5" id="KW-1185">Reference proteome</keyword>
<feature type="domain" description="Beta/gamma crystallin 'Greek key'" evidence="3">
    <location>
        <begin position="9"/>
        <end position="49"/>
    </location>
</feature>
<dbReference type="SMART" id="SM00247">
    <property type="entry name" value="XTALbg"/>
    <property type="match status" value="1"/>
</dbReference>
<keyword evidence="2" id="KW-0677">Repeat</keyword>
<gene>
    <name evidence="4" type="ORF">MEDL_4284</name>
</gene>
<comment type="similarity">
    <text evidence="1">Belongs to the beta/gamma-crystallin family.</text>
</comment>
<dbReference type="Pfam" id="PF00030">
    <property type="entry name" value="Crystall"/>
    <property type="match status" value="1"/>
</dbReference>
<evidence type="ECO:0000313" key="4">
    <source>
        <dbReference type="EMBL" id="CAG2188882.1"/>
    </source>
</evidence>
<proteinExistence type="inferred from homology"/>
<dbReference type="SUPFAM" id="SSF49695">
    <property type="entry name" value="gamma-Crystallin-like"/>
    <property type="match status" value="1"/>
</dbReference>
<dbReference type="PROSITE" id="PS50915">
    <property type="entry name" value="CRYSTALLIN_BETA_GAMMA"/>
    <property type="match status" value="1"/>
</dbReference>